<sequence>MTTPKKSVKKGSLDDQAQDKEMNDENSYGSIDKKKTYDDDDDDFDLPLDDLDTFDDFDSEDDDDTY</sequence>
<evidence type="ECO:0000256" key="1">
    <source>
        <dbReference type="SAM" id="MobiDB-lite"/>
    </source>
</evidence>
<organism evidence="2 3">
    <name type="scientific">Pedobacter lusitanus</name>
    <dbReference type="NCBI Taxonomy" id="1503925"/>
    <lineage>
        <taxon>Bacteria</taxon>
        <taxon>Pseudomonadati</taxon>
        <taxon>Bacteroidota</taxon>
        <taxon>Sphingobacteriia</taxon>
        <taxon>Sphingobacteriales</taxon>
        <taxon>Sphingobacteriaceae</taxon>
        <taxon>Pedobacter</taxon>
    </lineage>
</organism>
<reference evidence="2 3" key="1">
    <citation type="submission" date="2015-01" db="EMBL/GenBank/DDBJ databases">
        <title>Draft genome sequence of Pedobacter sp. NL19 isolated from sludge of an effluent treatment pond in an abandoned uranium mine.</title>
        <authorList>
            <person name="Santos T."/>
            <person name="Caetano T."/>
            <person name="Covas C."/>
            <person name="Cruz A."/>
            <person name="Mendo S."/>
        </authorList>
    </citation>
    <scope>NUCLEOTIDE SEQUENCE [LARGE SCALE GENOMIC DNA]</scope>
    <source>
        <strain evidence="2 3">NL19</strain>
    </source>
</reference>
<feature type="compositionally biased region" description="Acidic residues" evidence="1">
    <location>
        <begin position="38"/>
        <end position="66"/>
    </location>
</feature>
<evidence type="ECO:0000313" key="2">
    <source>
        <dbReference type="EMBL" id="KIO75504.1"/>
    </source>
</evidence>
<protein>
    <submittedName>
        <fullName evidence="2">Contig98, whole genome shotgun sequence</fullName>
    </submittedName>
</protein>
<accession>A0A0D0FSU1</accession>
<gene>
    <name evidence="2" type="ORF">TH53_20300</name>
</gene>
<proteinExistence type="predicted"/>
<evidence type="ECO:0000313" key="3">
    <source>
        <dbReference type="Proteomes" id="UP000032049"/>
    </source>
</evidence>
<dbReference type="OrthoDB" id="773380at2"/>
<comment type="caution">
    <text evidence="2">The sequence shown here is derived from an EMBL/GenBank/DDBJ whole genome shotgun (WGS) entry which is preliminary data.</text>
</comment>
<dbReference type="RefSeq" id="WP_041884848.1">
    <property type="nucleotide sequence ID" value="NZ_CP157278.1"/>
</dbReference>
<dbReference type="AlphaFoldDB" id="A0A0D0FSU1"/>
<feature type="compositionally biased region" description="Basic and acidic residues" evidence="1">
    <location>
        <begin position="11"/>
        <end position="23"/>
    </location>
</feature>
<name>A0A0D0FSU1_9SPHI</name>
<dbReference type="Proteomes" id="UP000032049">
    <property type="component" value="Unassembled WGS sequence"/>
</dbReference>
<dbReference type="EMBL" id="JXRA01000098">
    <property type="protein sequence ID" value="KIO75504.1"/>
    <property type="molecule type" value="Genomic_DNA"/>
</dbReference>
<keyword evidence="3" id="KW-1185">Reference proteome</keyword>
<feature type="region of interest" description="Disordered" evidence="1">
    <location>
        <begin position="1"/>
        <end position="66"/>
    </location>
</feature>